<sequence length="16" mass="1915">MHMPPARFSCCRCCSW</sequence>
<evidence type="ECO:0000313" key="1">
    <source>
        <dbReference type="EMBL" id="JAH72385.1"/>
    </source>
</evidence>
<protein>
    <submittedName>
        <fullName evidence="1">Uncharacterized protein</fullName>
    </submittedName>
</protein>
<dbReference type="AlphaFoldDB" id="A0A0E9V4M7"/>
<dbReference type="EMBL" id="GBXM01036192">
    <property type="protein sequence ID" value="JAH72385.1"/>
    <property type="molecule type" value="Transcribed_RNA"/>
</dbReference>
<organism evidence="1">
    <name type="scientific">Anguilla anguilla</name>
    <name type="common">European freshwater eel</name>
    <name type="synonym">Muraena anguilla</name>
    <dbReference type="NCBI Taxonomy" id="7936"/>
    <lineage>
        <taxon>Eukaryota</taxon>
        <taxon>Metazoa</taxon>
        <taxon>Chordata</taxon>
        <taxon>Craniata</taxon>
        <taxon>Vertebrata</taxon>
        <taxon>Euteleostomi</taxon>
        <taxon>Actinopterygii</taxon>
        <taxon>Neopterygii</taxon>
        <taxon>Teleostei</taxon>
        <taxon>Anguilliformes</taxon>
        <taxon>Anguillidae</taxon>
        <taxon>Anguilla</taxon>
    </lineage>
</organism>
<reference evidence="1" key="2">
    <citation type="journal article" date="2015" name="Fish Shellfish Immunol.">
        <title>Early steps in the European eel (Anguilla anguilla)-Vibrio vulnificus interaction in the gills: Role of the RtxA13 toxin.</title>
        <authorList>
            <person name="Callol A."/>
            <person name="Pajuelo D."/>
            <person name="Ebbesson L."/>
            <person name="Teles M."/>
            <person name="MacKenzie S."/>
            <person name="Amaro C."/>
        </authorList>
    </citation>
    <scope>NUCLEOTIDE SEQUENCE</scope>
</reference>
<name>A0A0E9V4M7_ANGAN</name>
<accession>A0A0E9V4M7</accession>
<proteinExistence type="predicted"/>
<dbReference type="EMBL" id="GBXM01027556">
    <property type="protein sequence ID" value="JAH81021.1"/>
    <property type="molecule type" value="Transcribed_RNA"/>
</dbReference>
<reference evidence="1" key="1">
    <citation type="submission" date="2014-11" db="EMBL/GenBank/DDBJ databases">
        <authorList>
            <person name="Amaro Gonzalez C."/>
        </authorList>
    </citation>
    <scope>NUCLEOTIDE SEQUENCE</scope>
</reference>